<dbReference type="InterPro" id="IPR041664">
    <property type="entry name" value="AAA_16"/>
</dbReference>
<dbReference type="InterPro" id="IPR005158">
    <property type="entry name" value="BTAD"/>
</dbReference>
<name>A0A480AX13_9BURK</name>
<dbReference type="OrthoDB" id="9150494at2"/>
<evidence type="ECO:0000313" key="5">
    <source>
        <dbReference type="Proteomes" id="UP000301751"/>
    </source>
</evidence>
<gene>
    <name evidence="4" type="ORF">AQPW35_45410</name>
</gene>
<dbReference type="Gene3D" id="1.25.40.10">
    <property type="entry name" value="Tetratricopeptide repeat domain"/>
    <property type="match status" value="1"/>
</dbReference>
<dbReference type="GO" id="GO:0004016">
    <property type="term" value="F:adenylate cyclase activity"/>
    <property type="evidence" value="ECO:0007669"/>
    <property type="project" value="TreeGrafter"/>
</dbReference>
<sequence length="1087" mass="113895">MPTLTLLLHGTARVVAADGRETVLERRAAALCALVALEPGFARERAAGWLWPDSSDPRRNLRQQLLRFKQQCGQPVLDGDDRLHLATGVALGVADGPLLQGLDYTDSADLAAWLDARRQASALQQTQALRDALATAEAAGDLDSALAAATRHAAADPDSEAAAREQMRLHYLRGESAAGLAVFDRLRARLAAGYGSEPAAATRALADTLRRNTGPAPATPMAPASLPVALQRPPVLAGRDAERAAVQRAWVDGRAVLLEGEAGLGKSRLLADLAGGAHMLQAAGRPGDSGAPYATLSRLLAPLWRQQAHGLGGPLQDALAHIAPGAVPAPGTAALRPGLLLAAVDALLAVHGIDTIVLDDLHFADAATLELAAGLAAGTQPARRWLLAQRPAESPPAAQALRDGLVELQRLEVVTLAPLNEVAAATLVDALAIDGLDGAAIAPALVRHTGGNPLYLLETLKQGLQDGSLARGQLPRPGSVGALIERRLQRLSEPAMTLARVAAIAGIDFCIELAEAATGHSAVQLAGPWAELQAAQVLRDEAFAHDLVADAARRSVPPVVARRVHAQCADWLAARGAEPARLAAHWLEGGVPARAGDAFTAAAQRAERAARLQEEATLHAQAADAYASAGMQDACFQSRCLRVRALQHADLGDQALAECRLLAETARTDAQRIQALAAQCDLLTERGESEAAVTVGEAALALARPPAEGEWPVRIACHLATSLCRLGRADEALALLLPLRAWVDAQPDEALRMLWHGEWAATLGHRGRRREAVAAYDLARAAARRAGLRDAEGRLLLNCAVTLRQGGQFDRAVALATEGRALSGTDLGGGQGAPIDRLVVARDEAETGRFASALAALEDLLPLFARSGAGFWQQATRMVLVRLWLDLGQPGRAVPLLRDPPDDLPPWLQADRLLLQADLARLLQQPLPAGAVQAALALAASDPARGPLLRVRALRHAPAPVRQAEAAQLAPVLRASERFGALMGLHVHLAEAALAAGDPGAAAAAAAQVLALFDGGCAPDSMYRAEAWWVAHRALAAAGRHDQAALALQQGTSWVTRQALPHVPPAFIDSFLHRNPVNRALLAAAAG</sequence>
<dbReference type="SUPFAM" id="SSF48452">
    <property type="entry name" value="TPR-like"/>
    <property type="match status" value="1"/>
</dbReference>
<dbReference type="Pfam" id="PF13191">
    <property type="entry name" value="AAA_16"/>
    <property type="match status" value="1"/>
</dbReference>
<protein>
    <recommendedName>
        <fullName evidence="3">Bacterial transcriptional activator domain-containing protein</fullName>
    </recommendedName>
</protein>
<dbReference type="AlphaFoldDB" id="A0A480AX13"/>
<dbReference type="Pfam" id="PF03704">
    <property type="entry name" value="BTAD"/>
    <property type="match status" value="1"/>
</dbReference>
<dbReference type="Proteomes" id="UP000301751">
    <property type="component" value="Unassembled WGS sequence"/>
</dbReference>
<evidence type="ECO:0000313" key="4">
    <source>
        <dbReference type="EMBL" id="GCL65460.1"/>
    </source>
</evidence>
<dbReference type="EMBL" id="BJCL01000016">
    <property type="protein sequence ID" value="GCL65460.1"/>
    <property type="molecule type" value="Genomic_DNA"/>
</dbReference>
<dbReference type="RefSeq" id="WP_137735168.1">
    <property type="nucleotide sequence ID" value="NZ_BJCL01000016.1"/>
</dbReference>
<evidence type="ECO:0000256" key="1">
    <source>
        <dbReference type="ARBA" id="ARBA00022741"/>
    </source>
</evidence>
<dbReference type="PANTHER" id="PTHR16305">
    <property type="entry name" value="TESTICULAR SOLUBLE ADENYLYL CYCLASE"/>
    <property type="match status" value="1"/>
</dbReference>
<dbReference type="SMART" id="SM01043">
    <property type="entry name" value="BTAD"/>
    <property type="match status" value="1"/>
</dbReference>
<dbReference type="PANTHER" id="PTHR16305:SF35">
    <property type="entry name" value="TRANSCRIPTIONAL ACTIVATOR DOMAIN"/>
    <property type="match status" value="1"/>
</dbReference>
<dbReference type="InterPro" id="IPR011990">
    <property type="entry name" value="TPR-like_helical_dom_sf"/>
</dbReference>
<accession>A0A480AX13</accession>
<keyword evidence="1" id="KW-0547">Nucleotide-binding</keyword>
<dbReference type="GO" id="GO:0005524">
    <property type="term" value="F:ATP binding"/>
    <property type="evidence" value="ECO:0007669"/>
    <property type="project" value="UniProtKB-KW"/>
</dbReference>
<proteinExistence type="predicted"/>
<dbReference type="GO" id="GO:0005737">
    <property type="term" value="C:cytoplasm"/>
    <property type="evidence" value="ECO:0007669"/>
    <property type="project" value="TreeGrafter"/>
</dbReference>
<evidence type="ECO:0000259" key="3">
    <source>
        <dbReference type="SMART" id="SM01043"/>
    </source>
</evidence>
<feature type="domain" description="Bacterial transcriptional activator" evidence="3">
    <location>
        <begin position="77"/>
        <end position="210"/>
    </location>
</feature>
<dbReference type="InterPro" id="IPR027417">
    <property type="entry name" value="P-loop_NTPase"/>
</dbReference>
<comment type="caution">
    <text evidence="4">The sequence shown here is derived from an EMBL/GenBank/DDBJ whole genome shotgun (WGS) entry which is preliminary data.</text>
</comment>
<keyword evidence="2" id="KW-0067">ATP-binding</keyword>
<dbReference type="SUPFAM" id="SSF52540">
    <property type="entry name" value="P-loop containing nucleoside triphosphate hydrolases"/>
    <property type="match status" value="1"/>
</dbReference>
<reference evidence="5" key="1">
    <citation type="submission" date="2019-03" db="EMBL/GenBank/DDBJ databases">
        <title>Aquabacterium pictum sp.nov., the first bacteriochlorophyll a-containing freshwater bacterium in the genus Aquabacterium of the class Betaproteobacteria.</title>
        <authorList>
            <person name="Hirose S."/>
            <person name="Tank M."/>
            <person name="Hara E."/>
            <person name="Tamaki H."/>
            <person name="Takaichi S."/>
            <person name="Haruta S."/>
            <person name="Hanada S."/>
        </authorList>
    </citation>
    <scope>NUCLEOTIDE SEQUENCE [LARGE SCALE GENOMIC DNA]</scope>
    <source>
        <strain evidence="5">W35</strain>
    </source>
</reference>
<keyword evidence="5" id="KW-1185">Reference proteome</keyword>
<evidence type="ECO:0000256" key="2">
    <source>
        <dbReference type="ARBA" id="ARBA00022840"/>
    </source>
</evidence>
<organism evidence="4 5">
    <name type="scientific">Pseudaquabacterium pictum</name>
    <dbReference type="NCBI Taxonomy" id="2315236"/>
    <lineage>
        <taxon>Bacteria</taxon>
        <taxon>Pseudomonadati</taxon>
        <taxon>Pseudomonadota</taxon>
        <taxon>Betaproteobacteria</taxon>
        <taxon>Burkholderiales</taxon>
        <taxon>Sphaerotilaceae</taxon>
        <taxon>Pseudaquabacterium</taxon>
    </lineage>
</organism>